<comment type="subcellular location">
    <subcellularLocation>
        <location evidence="1 7">Nucleus</location>
    </subcellularLocation>
</comment>
<name>A0ABR2LJA5_9ASPA</name>
<protein>
    <recommendedName>
        <fullName evidence="7">GAGA-binding transcriptional activator</fullName>
    </recommendedName>
</protein>
<organism evidence="9 10">
    <name type="scientific">Platanthera guangdongensis</name>
    <dbReference type="NCBI Taxonomy" id="2320717"/>
    <lineage>
        <taxon>Eukaryota</taxon>
        <taxon>Viridiplantae</taxon>
        <taxon>Streptophyta</taxon>
        <taxon>Embryophyta</taxon>
        <taxon>Tracheophyta</taxon>
        <taxon>Spermatophyta</taxon>
        <taxon>Magnoliopsida</taxon>
        <taxon>Liliopsida</taxon>
        <taxon>Asparagales</taxon>
        <taxon>Orchidaceae</taxon>
        <taxon>Orchidoideae</taxon>
        <taxon>Orchideae</taxon>
        <taxon>Orchidinae</taxon>
        <taxon>Platanthera</taxon>
    </lineage>
</organism>
<evidence type="ECO:0000313" key="10">
    <source>
        <dbReference type="Proteomes" id="UP001412067"/>
    </source>
</evidence>
<gene>
    <name evidence="9" type="ORF">KSP40_PGU016545</name>
</gene>
<evidence type="ECO:0000256" key="6">
    <source>
        <dbReference type="ARBA" id="ARBA00023242"/>
    </source>
</evidence>
<accession>A0ABR2LJA5</accession>
<dbReference type="PANTHER" id="PTHR31421:SF22">
    <property type="entry name" value="PROTEIN BASIC PENTACYSTEINE3"/>
    <property type="match status" value="1"/>
</dbReference>
<evidence type="ECO:0000256" key="3">
    <source>
        <dbReference type="ARBA" id="ARBA00023015"/>
    </source>
</evidence>
<evidence type="ECO:0000313" key="9">
    <source>
        <dbReference type="EMBL" id="KAK8941819.1"/>
    </source>
</evidence>
<comment type="function">
    <text evidence="7">Transcriptional regulator that specifically binds to GA-rich elements (GAGA-repeats) present in regulatory sequences of genes involved in developmental processes.</text>
</comment>
<evidence type="ECO:0000256" key="2">
    <source>
        <dbReference type="ARBA" id="ARBA00007911"/>
    </source>
</evidence>
<keyword evidence="4 7" id="KW-0238">DNA-binding</keyword>
<comment type="similarity">
    <text evidence="2 7">Belongs to the BBR/BPC family.</text>
</comment>
<comment type="caution">
    <text evidence="9">The sequence shown here is derived from an EMBL/GenBank/DDBJ whole genome shotgun (WGS) entry which is preliminary data.</text>
</comment>
<proteinExistence type="inferred from homology"/>
<keyword evidence="6 7" id="KW-0539">Nucleus</keyword>
<feature type="region of interest" description="Disordered" evidence="8">
    <location>
        <begin position="133"/>
        <end position="163"/>
    </location>
</feature>
<dbReference type="PANTHER" id="PTHR31421">
    <property type="entry name" value="PROTEIN BASIC PENTACYSTEINE3"/>
    <property type="match status" value="1"/>
</dbReference>
<keyword evidence="5 7" id="KW-0804">Transcription</keyword>
<evidence type="ECO:0000256" key="5">
    <source>
        <dbReference type="ARBA" id="ARBA00023163"/>
    </source>
</evidence>
<evidence type="ECO:0000256" key="8">
    <source>
        <dbReference type="SAM" id="MobiDB-lite"/>
    </source>
</evidence>
<dbReference type="InterPro" id="IPR010409">
    <property type="entry name" value="GAGA-bd_tscrpt_act"/>
</dbReference>
<evidence type="ECO:0000256" key="7">
    <source>
        <dbReference type="RuleBase" id="RU367160"/>
    </source>
</evidence>
<keyword evidence="3 7" id="KW-0805">Transcription regulation</keyword>
<dbReference type="Proteomes" id="UP001412067">
    <property type="component" value="Unassembled WGS sequence"/>
</dbReference>
<sequence>MEEDEAVEMQRRGRFFRQPQLNVGERITMPFLADGHGCSYAHQECSIPDFFPLRRCIFPPKNILDLSSFPAGFEREMISYHQNGDGAKMLQVFSGGHQQQLNRYEALLPEAAAVDGNTARALQTLQLVDPSMGPEIAASKKSSKPRRRREESVKSSTKRRPAKKSLDMVINGIELDLSGIPAPLCTCTGQPQQCYRWGAGGWQSACCTTTISIYPLPMSTKRRGARISGRKMSKGAFKKVLEKLAGEGQDLSSPINLKPFWAKHGTNKFRTIR</sequence>
<evidence type="ECO:0000256" key="1">
    <source>
        <dbReference type="ARBA" id="ARBA00004123"/>
    </source>
</evidence>
<keyword evidence="10" id="KW-1185">Reference proteome</keyword>
<evidence type="ECO:0000256" key="4">
    <source>
        <dbReference type="ARBA" id="ARBA00023125"/>
    </source>
</evidence>
<dbReference type="SMART" id="SM01226">
    <property type="entry name" value="GAGA_bind"/>
    <property type="match status" value="1"/>
</dbReference>
<dbReference type="Pfam" id="PF06217">
    <property type="entry name" value="GAGA_bind"/>
    <property type="match status" value="1"/>
</dbReference>
<dbReference type="EMBL" id="JBBWWR010000019">
    <property type="protein sequence ID" value="KAK8941819.1"/>
    <property type="molecule type" value="Genomic_DNA"/>
</dbReference>
<reference evidence="9 10" key="1">
    <citation type="journal article" date="2022" name="Nat. Plants">
        <title>Genomes of leafy and leafless Platanthera orchids illuminate the evolution of mycoheterotrophy.</title>
        <authorList>
            <person name="Li M.H."/>
            <person name="Liu K.W."/>
            <person name="Li Z."/>
            <person name="Lu H.C."/>
            <person name="Ye Q.L."/>
            <person name="Zhang D."/>
            <person name="Wang J.Y."/>
            <person name="Li Y.F."/>
            <person name="Zhong Z.M."/>
            <person name="Liu X."/>
            <person name="Yu X."/>
            <person name="Liu D.K."/>
            <person name="Tu X.D."/>
            <person name="Liu B."/>
            <person name="Hao Y."/>
            <person name="Liao X.Y."/>
            <person name="Jiang Y.T."/>
            <person name="Sun W.H."/>
            <person name="Chen J."/>
            <person name="Chen Y.Q."/>
            <person name="Ai Y."/>
            <person name="Zhai J.W."/>
            <person name="Wu S.S."/>
            <person name="Zhou Z."/>
            <person name="Hsiao Y.Y."/>
            <person name="Wu W.L."/>
            <person name="Chen Y.Y."/>
            <person name="Lin Y.F."/>
            <person name="Hsu J.L."/>
            <person name="Li C.Y."/>
            <person name="Wang Z.W."/>
            <person name="Zhao X."/>
            <person name="Zhong W.Y."/>
            <person name="Ma X.K."/>
            <person name="Ma L."/>
            <person name="Huang J."/>
            <person name="Chen G.Z."/>
            <person name="Huang M.Z."/>
            <person name="Huang L."/>
            <person name="Peng D.H."/>
            <person name="Luo Y.B."/>
            <person name="Zou S.Q."/>
            <person name="Chen S.P."/>
            <person name="Lan S."/>
            <person name="Tsai W.C."/>
            <person name="Van de Peer Y."/>
            <person name="Liu Z.J."/>
        </authorList>
    </citation>
    <scope>NUCLEOTIDE SEQUENCE [LARGE SCALE GENOMIC DNA]</scope>
    <source>
        <strain evidence="9">Lor288</strain>
    </source>
</reference>